<gene>
    <name evidence="1" type="ORF">M5X09_23150</name>
</gene>
<organism evidence="1 2">
    <name type="scientific">Paenibacillus apiarius</name>
    <dbReference type="NCBI Taxonomy" id="46240"/>
    <lineage>
        <taxon>Bacteria</taxon>
        <taxon>Bacillati</taxon>
        <taxon>Bacillota</taxon>
        <taxon>Bacilli</taxon>
        <taxon>Bacillales</taxon>
        <taxon>Paenibacillaceae</taxon>
        <taxon>Paenibacillus</taxon>
    </lineage>
</organism>
<comment type="caution">
    <text evidence="1">The sequence shown here is derived from an EMBL/GenBank/DDBJ whole genome shotgun (WGS) entry which is preliminary data.</text>
</comment>
<proteinExistence type="predicted"/>
<dbReference type="RefSeq" id="WP_087436089.1">
    <property type="nucleotide sequence ID" value="NZ_JAMDLV010000047.1"/>
</dbReference>
<dbReference type="EMBL" id="JAMDLW010000038">
    <property type="protein sequence ID" value="MCY9522517.1"/>
    <property type="molecule type" value="Genomic_DNA"/>
</dbReference>
<dbReference type="Gene3D" id="3.10.180.10">
    <property type="entry name" value="2,3-Dihydroxybiphenyl 1,2-Dioxygenase, domain 1"/>
    <property type="match status" value="1"/>
</dbReference>
<sequence length="74" mass="8574">MKILKIINRIFVPSETFEKTIFFYEQLANQKCHLRFKYDEAGLELAQVDSFLIISGEENAVERFTSTSLTITVP</sequence>
<name>A0ABT4DYS9_9BACL</name>
<evidence type="ECO:0008006" key="3">
    <source>
        <dbReference type="Google" id="ProtNLM"/>
    </source>
</evidence>
<evidence type="ECO:0000313" key="1">
    <source>
        <dbReference type="EMBL" id="MCY9522517.1"/>
    </source>
</evidence>
<dbReference type="Proteomes" id="UP001207626">
    <property type="component" value="Unassembled WGS sequence"/>
</dbReference>
<evidence type="ECO:0000313" key="2">
    <source>
        <dbReference type="Proteomes" id="UP001207626"/>
    </source>
</evidence>
<accession>A0ABT4DYS9</accession>
<protein>
    <recommendedName>
        <fullName evidence="3">Glyoxalase</fullName>
    </recommendedName>
</protein>
<dbReference type="InterPro" id="IPR029068">
    <property type="entry name" value="Glyas_Bleomycin-R_OHBP_Dase"/>
</dbReference>
<keyword evidence="2" id="KW-1185">Reference proteome</keyword>
<reference evidence="1 2" key="1">
    <citation type="submission" date="2022-05" db="EMBL/GenBank/DDBJ databases">
        <title>Genome Sequencing of Bee-Associated Microbes.</title>
        <authorList>
            <person name="Dunlap C."/>
        </authorList>
    </citation>
    <scope>NUCLEOTIDE SEQUENCE [LARGE SCALE GENOMIC DNA]</scope>
    <source>
        <strain evidence="1 2">NRRL NRS-1438</strain>
    </source>
</reference>